<keyword evidence="2" id="KW-0614">Plasmid</keyword>
<dbReference type="RefSeq" id="WP_069681228.1">
    <property type="nucleotide sequence ID" value="NZ_CP017256.2"/>
</dbReference>
<gene>
    <name evidence="2" type="ORF">BGI42_15315</name>
</gene>
<dbReference type="EMBL" id="CP017256">
    <property type="protein sequence ID" value="AOR25110.1"/>
    <property type="molecule type" value="Genomic_DNA"/>
</dbReference>
<proteinExistence type="predicted"/>
<dbReference type="Pfam" id="PF13673">
    <property type="entry name" value="Acetyltransf_10"/>
    <property type="match status" value="1"/>
</dbReference>
<protein>
    <submittedName>
        <fullName evidence="2">N-acetyltransferase</fullName>
    </submittedName>
</protein>
<dbReference type="SUPFAM" id="SSF55729">
    <property type="entry name" value="Acyl-CoA N-acyltransferases (Nat)"/>
    <property type="match status" value="1"/>
</dbReference>
<dbReference type="GO" id="GO:0016747">
    <property type="term" value="F:acyltransferase activity, transferring groups other than amino-acyl groups"/>
    <property type="evidence" value="ECO:0007669"/>
    <property type="project" value="InterPro"/>
</dbReference>
<dbReference type="KEGG" id="ctae:BGI42_15315"/>
<evidence type="ECO:0000313" key="2">
    <source>
        <dbReference type="EMBL" id="AOR25110.1"/>
    </source>
</evidence>
<evidence type="ECO:0000313" key="3">
    <source>
        <dbReference type="Proteomes" id="UP000094652"/>
    </source>
</evidence>
<dbReference type="Proteomes" id="UP000094652">
    <property type="component" value="Plasmid pCt3"/>
</dbReference>
<dbReference type="CDD" id="cd04301">
    <property type="entry name" value="NAT_SF"/>
    <property type="match status" value="1"/>
</dbReference>
<sequence length="148" mass="17130">MIITVSEKNIQEAAKIHSISWKDSHIDFCSKDFIEKHNTENQIMYIRNEIKLGKIMYILIENYPVGIVSVHDNVIENLYVLPNEQGNGYGTKLLLFAISKCKNEPILWILNNNKRAYKLYSKYGFKKTGNINILSESISEIEMKKSQS</sequence>
<reference evidence="3" key="1">
    <citation type="submission" date="2016-09" db="EMBL/GenBank/DDBJ databases">
        <title>Genomics of Clostridium taeniosporum, an organism which forms endospores with ribbon-like appendages.</title>
        <authorList>
            <person name="Walker J.R."/>
        </authorList>
    </citation>
    <scope>NUCLEOTIDE SEQUENCE [LARGE SCALE GENOMIC DNA]</scope>
    <source>
        <strain evidence="3">1/k</strain>
        <plasmid evidence="3">Plasmid pct3</plasmid>
    </source>
</reference>
<name>A0A1D7XPH8_9CLOT</name>
<geneLocation type="plasmid" evidence="3">
    <name>pct3</name>
</geneLocation>
<dbReference type="InterPro" id="IPR016181">
    <property type="entry name" value="Acyl_CoA_acyltransferase"/>
</dbReference>
<organism evidence="2 3">
    <name type="scientific">Clostridium taeniosporum</name>
    <dbReference type="NCBI Taxonomy" id="394958"/>
    <lineage>
        <taxon>Bacteria</taxon>
        <taxon>Bacillati</taxon>
        <taxon>Bacillota</taxon>
        <taxon>Clostridia</taxon>
        <taxon>Eubacteriales</taxon>
        <taxon>Clostridiaceae</taxon>
        <taxon>Clostridium</taxon>
    </lineage>
</organism>
<dbReference type="Gene3D" id="3.40.630.30">
    <property type="match status" value="1"/>
</dbReference>
<accession>A0A1D7XPH8</accession>
<evidence type="ECO:0000259" key="1">
    <source>
        <dbReference type="PROSITE" id="PS51186"/>
    </source>
</evidence>
<feature type="domain" description="N-acetyltransferase" evidence="1">
    <location>
        <begin position="1"/>
        <end position="148"/>
    </location>
</feature>
<keyword evidence="3" id="KW-1185">Reference proteome</keyword>
<dbReference type="OrthoDB" id="95438at2"/>
<dbReference type="InterPro" id="IPR000182">
    <property type="entry name" value="GNAT_dom"/>
</dbReference>
<dbReference type="AlphaFoldDB" id="A0A1D7XPH8"/>
<keyword evidence="2" id="KW-0808">Transferase</keyword>
<dbReference type="PROSITE" id="PS51186">
    <property type="entry name" value="GNAT"/>
    <property type="match status" value="1"/>
</dbReference>